<sequence length="60" mass="5909">MEMKKVFCAVVIAAASMTAVVAATEVPAPAPAPSSGASATMPLVGSLVGASVLSFFALFH</sequence>
<feature type="transmembrane region" description="Helical" evidence="1">
    <location>
        <begin position="39"/>
        <end position="59"/>
    </location>
</feature>
<dbReference type="PANTHER" id="PTHR34672">
    <property type="entry name" value="POLLEN-SPECIFIC ARABINOGALACTA PROTEIN BAN102"/>
    <property type="match status" value="1"/>
</dbReference>
<organism evidence="3 4">
    <name type="scientific">Lupinus angustifolius</name>
    <name type="common">Narrow-leaved blue lupine</name>
    <dbReference type="NCBI Taxonomy" id="3871"/>
    <lineage>
        <taxon>Eukaryota</taxon>
        <taxon>Viridiplantae</taxon>
        <taxon>Streptophyta</taxon>
        <taxon>Embryophyta</taxon>
        <taxon>Tracheophyta</taxon>
        <taxon>Spermatophyta</taxon>
        <taxon>Magnoliopsida</taxon>
        <taxon>eudicotyledons</taxon>
        <taxon>Gunneridae</taxon>
        <taxon>Pentapetalae</taxon>
        <taxon>rosids</taxon>
        <taxon>fabids</taxon>
        <taxon>Fabales</taxon>
        <taxon>Fabaceae</taxon>
        <taxon>Papilionoideae</taxon>
        <taxon>50 kb inversion clade</taxon>
        <taxon>genistoids sensu lato</taxon>
        <taxon>core genistoids</taxon>
        <taxon>Genisteae</taxon>
        <taxon>Lupinus</taxon>
    </lineage>
</organism>
<evidence type="ECO:0000256" key="2">
    <source>
        <dbReference type="SAM" id="SignalP"/>
    </source>
</evidence>
<dbReference type="STRING" id="3871.A0A1J7HS26"/>
<reference evidence="3 4" key="1">
    <citation type="journal article" date="2017" name="Plant Biotechnol. J.">
        <title>A comprehensive draft genome sequence for lupin (Lupinus angustifolius), an emerging health food: insights into plant-microbe interactions and legume evolution.</title>
        <authorList>
            <person name="Hane J.K."/>
            <person name="Ming Y."/>
            <person name="Kamphuis L.G."/>
            <person name="Nelson M.N."/>
            <person name="Garg G."/>
            <person name="Atkins C.A."/>
            <person name="Bayer P.E."/>
            <person name="Bravo A."/>
            <person name="Bringans S."/>
            <person name="Cannon S."/>
            <person name="Edwards D."/>
            <person name="Foley R."/>
            <person name="Gao L.L."/>
            <person name="Harrison M.J."/>
            <person name="Huang W."/>
            <person name="Hurgobin B."/>
            <person name="Li S."/>
            <person name="Liu C.W."/>
            <person name="McGrath A."/>
            <person name="Morahan G."/>
            <person name="Murray J."/>
            <person name="Weller J."/>
            <person name="Jian J."/>
            <person name="Singh K.B."/>
        </authorList>
    </citation>
    <scope>NUCLEOTIDE SEQUENCE [LARGE SCALE GENOMIC DNA]</scope>
    <source>
        <strain evidence="4">cv. Tanjil</strain>
        <tissue evidence="3">Whole plant</tissue>
    </source>
</reference>
<evidence type="ECO:0000256" key="1">
    <source>
        <dbReference type="SAM" id="Phobius"/>
    </source>
</evidence>
<keyword evidence="2" id="KW-0732">Signal</keyword>
<dbReference type="KEGG" id="lang:109356363"/>
<name>A0A1J7HS26_LUPAN</name>
<evidence type="ECO:0000313" key="3">
    <source>
        <dbReference type="EMBL" id="OIW05201.1"/>
    </source>
</evidence>
<dbReference type="PANTHER" id="PTHR34672:SF2">
    <property type="entry name" value="ARABINOGALACTAN PROTEIN 23"/>
    <property type="match status" value="1"/>
</dbReference>
<dbReference type="Proteomes" id="UP000188354">
    <property type="component" value="Chromosome LG09"/>
</dbReference>
<proteinExistence type="predicted"/>
<dbReference type="Gramene" id="OIW05201">
    <property type="protein sequence ID" value="OIW05201"/>
    <property type="gene ID" value="TanjilG_19832"/>
</dbReference>
<keyword evidence="1" id="KW-1133">Transmembrane helix</keyword>
<gene>
    <name evidence="3" type="ORF">TanjilG_19832</name>
</gene>
<accession>A0A1J7HS26</accession>
<evidence type="ECO:0008006" key="5">
    <source>
        <dbReference type="Google" id="ProtNLM"/>
    </source>
</evidence>
<feature type="chain" id="PRO_5012837344" description="Arabinogalactan peptide 23-like" evidence="2">
    <location>
        <begin position="24"/>
        <end position="60"/>
    </location>
</feature>
<dbReference type="AlphaFoldDB" id="A0A1J7HS26"/>
<evidence type="ECO:0000313" key="4">
    <source>
        <dbReference type="Proteomes" id="UP000188354"/>
    </source>
</evidence>
<dbReference type="OMA" id="MEMKQMA"/>
<dbReference type="InterPro" id="IPR044702">
    <property type="entry name" value="AGP23/40"/>
</dbReference>
<keyword evidence="4" id="KW-1185">Reference proteome</keyword>
<feature type="signal peptide" evidence="2">
    <location>
        <begin position="1"/>
        <end position="23"/>
    </location>
</feature>
<keyword evidence="1" id="KW-0472">Membrane</keyword>
<keyword evidence="1" id="KW-0812">Transmembrane</keyword>
<dbReference type="EMBL" id="CM007369">
    <property type="protein sequence ID" value="OIW05201.1"/>
    <property type="molecule type" value="Genomic_DNA"/>
</dbReference>
<protein>
    <recommendedName>
        <fullName evidence="5">Arabinogalactan peptide 23-like</fullName>
    </recommendedName>
</protein>